<dbReference type="AlphaFoldDB" id="A0A8H7PKN9"/>
<name>A0A8H7PKN9_9FUNG</name>
<dbReference type="Pfam" id="PF12013">
    <property type="entry name" value="OrsD"/>
    <property type="match status" value="1"/>
</dbReference>
<keyword evidence="2" id="KW-1185">Reference proteome</keyword>
<dbReference type="Proteomes" id="UP000612746">
    <property type="component" value="Unassembled WGS sequence"/>
</dbReference>
<comment type="caution">
    <text evidence="1">The sequence shown here is derived from an EMBL/GenBank/DDBJ whole genome shotgun (WGS) entry which is preliminary data.</text>
</comment>
<sequence length="159" mass="18406">MVEAECDALPSFLRVLPEFRVILCITHGCCYTRQNLSRHLLEKHRLKRRQRKGIETSSQLNNIATSSNGVVQPLDGTNEICGLPTVPGYLCHLPDCDFRSTNVNQIQKHYNQEHQWKVVHQGLMLWNEAYLQTLFKQRQRQKLFAVVLADKVHQSTNPQ</sequence>
<organism evidence="1 2">
    <name type="scientific">Umbelopsis vinacea</name>
    <dbReference type="NCBI Taxonomy" id="44442"/>
    <lineage>
        <taxon>Eukaryota</taxon>
        <taxon>Fungi</taxon>
        <taxon>Fungi incertae sedis</taxon>
        <taxon>Mucoromycota</taxon>
        <taxon>Mucoromycotina</taxon>
        <taxon>Umbelopsidomycetes</taxon>
        <taxon>Umbelopsidales</taxon>
        <taxon>Umbelopsidaceae</taxon>
        <taxon>Umbelopsis</taxon>
    </lineage>
</organism>
<proteinExistence type="predicted"/>
<evidence type="ECO:0008006" key="3">
    <source>
        <dbReference type="Google" id="ProtNLM"/>
    </source>
</evidence>
<dbReference type="OrthoDB" id="5639372at2759"/>
<evidence type="ECO:0000313" key="1">
    <source>
        <dbReference type="EMBL" id="KAG2175812.1"/>
    </source>
</evidence>
<protein>
    <recommendedName>
        <fullName evidence="3">C2H2-type domain-containing protein</fullName>
    </recommendedName>
</protein>
<dbReference type="EMBL" id="JAEPRA010000014">
    <property type="protein sequence ID" value="KAG2175812.1"/>
    <property type="molecule type" value="Genomic_DNA"/>
</dbReference>
<dbReference type="InterPro" id="IPR022698">
    <property type="entry name" value="OrsD"/>
</dbReference>
<gene>
    <name evidence="1" type="ORF">INT44_000290</name>
</gene>
<reference evidence="1" key="1">
    <citation type="submission" date="2020-12" db="EMBL/GenBank/DDBJ databases">
        <title>Metabolic potential, ecology and presence of endohyphal bacteria is reflected in genomic diversity of Mucoromycotina.</title>
        <authorList>
            <person name="Muszewska A."/>
            <person name="Okrasinska A."/>
            <person name="Steczkiewicz K."/>
            <person name="Drgas O."/>
            <person name="Orlowska M."/>
            <person name="Perlinska-Lenart U."/>
            <person name="Aleksandrzak-Piekarczyk T."/>
            <person name="Szatraj K."/>
            <person name="Zielenkiewicz U."/>
            <person name="Pilsyk S."/>
            <person name="Malc E."/>
            <person name="Mieczkowski P."/>
            <person name="Kruszewska J.S."/>
            <person name="Biernat P."/>
            <person name="Pawlowska J."/>
        </authorList>
    </citation>
    <scope>NUCLEOTIDE SEQUENCE</scope>
    <source>
        <strain evidence="1">WA0000051536</strain>
    </source>
</reference>
<accession>A0A8H7PKN9</accession>
<evidence type="ECO:0000313" key="2">
    <source>
        <dbReference type="Proteomes" id="UP000612746"/>
    </source>
</evidence>